<dbReference type="OrthoDB" id="426718at2759"/>
<evidence type="ECO:0000313" key="7">
    <source>
        <dbReference type="EMBL" id="RDB18517.1"/>
    </source>
</evidence>
<keyword evidence="1" id="KW-1015">Disulfide bond</keyword>
<dbReference type="Pfam" id="PF01764">
    <property type="entry name" value="Lipase_3"/>
    <property type="match status" value="1"/>
</dbReference>
<gene>
    <name evidence="7" type="primary">LIP_1</name>
    <name evidence="7" type="ORF">Hypma_000225</name>
</gene>
<comment type="similarity">
    <text evidence="2">Belongs to the AB hydrolase superfamily. Lipase family. Class 3 subfamily.</text>
</comment>
<feature type="signal peptide" evidence="5">
    <location>
        <begin position="1"/>
        <end position="21"/>
    </location>
</feature>
<dbReference type="InterPro" id="IPR051218">
    <property type="entry name" value="Sec_MonoDiacylglyc_Lipase"/>
</dbReference>
<accession>A0A369JD37</accession>
<organism evidence="7 8">
    <name type="scientific">Hypsizygus marmoreus</name>
    <name type="common">White beech mushroom</name>
    <name type="synonym">Agaricus marmoreus</name>
    <dbReference type="NCBI Taxonomy" id="39966"/>
    <lineage>
        <taxon>Eukaryota</taxon>
        <taxon>Fungi</taxon>
        <taxon>Dikarya</taxon>
        <taxon>Basidiomycota</taxon>
        <taxon>Agaricomycotina</taxon>
        <taxon>Agaricomycetes</taxon>
        <taxon>Agaricomycetidae</taxon>
        <taxon>Agaricales</taxon>
        <taxon>Tricholomatineae</taxon>
        <taxon>Lyophyllaceae</taxon>
        <taxon>Hypsizygus</taxon>
    </lineage>
</organism>
<evidence type="ECO:0000256" key="5">
    <source>
        <dbReference type="SAM" id="SignalP"/>
    </source>
</evidence>
<evidence type="ECO:0000256" key="1">
    <source>
        <dbReference type="ARBA" id="ARBA00023157"/>
    </source>
</evidence>
<dbReference type="InterPro" id="IPR029058">
    <property type="entry name" value="AB_hydrolase_fold"/>
</dbReference>
<dbReference type="GO" id="GO:0006629">
    <property type="term" value="P:lipid metabolic process"/>
    <property type="evidence" value="ECO:0007669"/>
    <property type="project" value="InterPro"/>
</dbReference>
<reference evidence="7" key="1">
    <citation type="submission" date="2018-04" db="EMBL/GenBank/DDBJ databases">
        <title>Whole genome sequencing of Hypsizygus marmoreus.</title>
        <authorList>
            <person name="Choi I.-G."/>
            <person name="Min B."/>
            <person name="Kim J.-G."/>
            <person name="Kim S."/>
            <person name="Oh Y.-L."/>
            <person name="Kong W.-S."/>
            <person name="Park H."/>
            <person name="Jeong J."/>
            <person name="Song E.-S."/>
        </authorList>
    </citation>
    <scope>NUCLEOTIDE SEQUENCE [LARGE SCALE GENOMIC DNA]</scope>
    <source>
        <strain evidence="7">51987-8</strain>
    </source>
</reference>
<dbReference type="PANTHER" id="PTHR45856">
    <property type="entry name" value="ALPHA/BETA-HYDROLASES SUPERFAMILY PROTEIN"/>
    <property type="match status" value="1"/>
</dbReference>
<keyword evidence="5" id="KW-0732">Signal</keyword>
<evidence type="ECO:0000256" key="2">
    <source>
        <dbReference type="ARBA" id="ARBA00043996"/>
    </source>
</evidence>
<dbReference type="SUPFAM" id="SSF53474">
    <property type="entry name" value="alpha/beta-Hydrolases"/>
    <property type="match status" value="1"/>
</dbReference>
<sequence>MVPAIAHVVLAALLGALAVKAAPALETRQSITMLTAAQVTAFKPYSYYAGAAYCKPANTLAWNCGSKCSFNSGFKPVASGGDGAVTQYWYVGYDPALKTVIVAYQCTDASKILPVITDADFFLDELNSGLFPGVSTSVKTHNGFGEAQARSAAAVLSAVKTAMSRHGAIKVTIVGHSLGGAIALISSVYSPLHLPAGTVFKTVTYGMPRVGNQAFVDYVNARRDVSRIVNQDDIVPIVPGRFLGFGHTNGEKHILNSNAWVNCPGQDNTNSQCTIGYVPNIASGDVNDHGGPYDGVSMGC</sequence>
<dbReference type="InParanoid" id="A0A369JD37"/>
<evidence type="ECO:0000256" key="3">
    <source>
        <dbReference type="ARBA" id="ARBA00047591"/>
    </source>
</evidence>
<dbReference type="PANTHER" id="PTHR45856:SF25">
    <property type="entry name" value="FUNGAL LIPASE-LIKE DOMAIN-CONTAINING PROTEIN"/>
    <property type="match status" value="1"/>
</dbReference>
<evidence type="ECO:0000313" key="8">
    <source>
        <dbReference type="Proteomes" id="UP000076154"/>
    </source>
</evidence>
<dbReference type="EMBL" id="LUEZ02000101">
    <property type="protein sequence ID" value="RDB18517.1"/>
    <property type="molecule type" value="Genomic_DNA"/>
</dbReference>
<comment type="catalytic activity">
    <reaction evidence="3">
        <text>a diacylglycerol + H2O = a monoacylglycerol + a fatty acid + H(+)</text>
        <dbReference type="Rhea" id="RHEA:32731"/>
        <dbReference type="ChEBI" id="CHEBI:15377"/>
        <dbReference type="ChEBI" id="CHEBI:15378"/>
        <dbReference type="ChEBI" id="CHEBI:17408"/>
        <dbReference type="ChEBI" id="CHEBI:18035"/>
        <dbReference type="ChEBI" id="CHEBI:28868"/>
    </reaction>
</comment>
<dbReference type="CDD" id="cd00519">
    <property type="entry name" value="Lipase_3"/>
    <property type="match status" value="1"/>
</dbReference>
<dbReference type="AlphaFoldDB" id="A0A369JD37"/>
<name>A0A369JD37_HYPMA</name>
<comment type="caution">
    <text evidence="7">The sequence shown here is derived from an EMBL/GenBank/DDBJ whole genome shotgun (WGS) entry which is preliminary data.</text>
</comment>
<evidence type="ECO:0000259" key="6">
    <source>
        <dbReference type="Pfam" id="PF01764"/>
    </source>
</evidence>
<dbReference type="Proteomes" id="UP000076154">
    <property type="component" value="Unassembled WGS sequence"/>
</dbReference>
<evidence type="ECO:0000256" key="4">
    <source>
        <dbReference type="ARBA" id="ARBA00048461"/>
    </source>
</evidence>
<comment type="catalytic activity">
    <reaction evidence="4">
        <text>a monoacylglycerol + H2O = glycerol + a fatty acid + H(+)</text>
        <dbReference type="Rhea" id="RHEA:15245"/>
        <dbReference type="ChEBI" id="CHEBI:15377"/>
        <dbReference type="ChEBI" id="CHEBI:15378"/>
        <dbReference type="ChEBI" id="CHEBI:17408"/>
        <dbReference type="ChEBI" id="CHEBI:17754"/>
        <dbReference type="ChEBI" id="CHEBI:28868"/>
    </reaction>
</comment>
<keyword evidence="8" id="KW-1185">Reference proteome</keyword>
<dbReference type="InterPro" id="IPR002921">
    <property type="entry name" value="Fungal_lipase-type"/>
</dbReference>
<feature type="chain" id="PRO_5017058215" evidence="5">
    <location>
        <begin position="22"/>
        <end position="300"/>
    </location>
</feature>
<proteinExistence type="inferred from homology"/>
<feature type="domain" description="Fungal lipase-type" evidence="6">
    <location>
        <begin position="103"/>
        <end position="241"/>
    </location>
</feature>
<protein>
    <submittedName>
        <fullName evidence="7">Lipase</fullName>
    </submittedName>
</protein>
<dbReference type="Gene3D" id="3.40.50.1820">
    <property type="entry name" value="alpha/beta hydrolase"/>
    <property type="match status" value="1"/>
</dbReference>